<proteinExistence type="predicted"/>
<dbReference type="AlphaFoldDB" id="A0A316YS43"/>
<feature type="transmembrane region" description="Helical" evidence="5">
    <location>
        <begin position="210"/>
        <end position="231"/>
    </location>
</feature>
<feature type="transmembrane region" description="Helical" evidence="5">
    <location>
        <begin position="168"/>
        <end position="190"/>
    </location>
</feature>
<evidence type="ECO:0000256" key="5">
    <source>
        <dbReference type="SAM" id="Phobius"/>
    </source>
</evidence>
<keyword evidence="3 5" id="KW-1133">Transmembrane helix</keyword>
<evidence type="ECO:0000256" key="3">
    <source>
        <dbReference type="ARBA" id="ARBA00022989"/>
    </source>
</evidence>
<dbReference type="PANTHER" id="PTHR23423">
    <property type="entry name" value="ORGANIC SOLUTE TRANSPORTER-RELATED"/>
    <property type="match status" value="1"/>
</dbReference>
<keyword evidence="7" id="KW-1185">Reference proteome</keyword>
<dbReference type="EMBL" id="KZ819635">
    <property type="protein sequence ID" value="PWN92129.1"/>
    <property type="molecule type" value="Genomic_DNA"/>
</dbReference>
<evidence type="ECO:0000256" key="4">
    <source>
        <dbReference type="ARBA" id="ARBA00023136"/>
    </source>
</evidence>
<feature type="transmembrane region" description="Helical" evidence="5">
    <location>
        <begin position="40"/>
        <end position="61"/>
    </location>
</feature>
<sequence length="271" mass="31620">AHDVGWIVSGFFALIATCASIWLIWKHLTYYTCPPQQRHIVRMLIMVPIYAIVSFLSYIFFTEAIYYETIRDCYEAVVITSFFYLLLQYVGDTPAEQHEVFKEVKVKYWFFPLGFWKYRPDGLHFLWLMKICILQYAIVRPVCTLVAVGLQYFGIYCIESWAPQFGHIYISIAISISVSVAMYCIIQFYLPIKEELKPYSPVLKFLAVKSVVFLTFWQSSFLSILAYFGAIKDTQYMSAAEVQVGLNALLETFEMVIFGFLHIKAFTYLIY</sequence>
<feature type="transmembrane region" description="Helical" evidence="5">
    <location>
        <begin position="133"/>
        <end position="156"/>
    </location>
</feature>
<dbReference type="STRING" id="215250.A0A316YS43"/>
<evidence type="ECO:0000256" key="1">
    <source>
        <dbReference type="ARBA" id="ARBA00004141"/>
    </source>
</evidence>
<evidence type="ECO:0000313" key="7">
    <source>
        <dbReference type="Proteomes" id="UP000245768"/>
    </source>
</evidence>
<gene>
    <name evidence="6" type="ORF">FA10DRAFT_222865</name>
</gene>
<dbReference type="GO" id="GO:0016020">
    <property type="term" value="C:membrane"/>
    <property type="evidence" value="ECO:0007669"/>
    <property type="project" value="UniProtKB-SubCell"/>
</dbReference>
<dbReference type="SMART" id="SM01417">
    <property type="entry name" value="Solute_trans_a"/>
    <property type="match status" value="1"/>
</dbReference>
<keyword evidence="4 5" id="KW-0472">Membrane</keyword>
<keyword evidence="2 5" id="KW-0812">Transmembrane</keyword>
<evidence type="ECO:0000313" key="6">
    <source>
        <dbReference type="EMBL" id="PWN92129.1"/>
    </source>
</evidence>
<dbReference type="GeneID" id="37040481"/>
<feature type="transmembrane region" description="Helical" evidence="5">
    <location>
        <begin position="252"/>
        <end position="270"/>
    </location>
</feature>
<dbReference type="InterPro" id="IPR005178">
    <property type="entry name" value="Ostalpha/TMEM184C"/>
</dbReference>
<feature type="non-terminal residue" evidence="6">
    <location>
        <position position="271"/>
    </location>
</feature>
<dbReference type="Pfam" id="PF03619">
    <property type="entry name" value="Solute_trans_a"/>
    <property type="match status" value="1"/>
</dbReference>
<comment type="subcellular location">
    <subcellularLocation>
        <location evidence="1">Membrane</location>
        <topology evidence="1">Multi-pass membrane protein</topology>
    </subcellularLocation>
</comment>
<protein>
    <submittedName>
        <fullName evidence="6">DUF300-domain-containing protein</fullName>
    </submittedName>
</protein>
<feature type="transmembrane region" description="Helical" evidence="5">
    <location>
        <begin position="6"/>
        <end position="28"/>
    </location>
</feature>
<dbReference type="Proteomes" id="UP000245768">
    <property type="component" value="Unassembled WGS sequence"/>
</dbReference>
<dbReference type="RefSeq" id="XP_025379327.1">
    <property type="nucleotide sequence ID" value="XM_025518565.1"/>
</dbReference>
<dbReference type="InParanoid" id="A0A316YS43"/>
<reference evidence="6 7" key="1">
    <citation type="journal article" date="2018" name="Mol. Biol. Evol.">
        <title>Broad Genomic Sampling Reveals a Smut Pathogenic Ancestry of the Fungal Clade Ustilaginomycotina.</title>
        <authorList>
            <person name="Kijpornyongpan T."/>
            <person name="Mondo S.J."/>
            <person name="Barry K."/>
            <person name="Sandor L."/>
            <person name="Lee J."/>
            <person name="Lipzen A."/>
            <person name="Pangilinan J."/>
            <person name="LaButti K."/>
            <person name="Hainaut M."/>
            <person name="Henrissat B."/>
            <person name="Grigoriev I.V."/>
            <person name="Spatafora J.W."/>
            <person name="Aime M.C."/>
        </authorList>
    </citation>
    <scope>NUCLEOTIDE SEQUENCE [LARGE SCALE GENOMIC DNA]</scope>
    <source>
        <strain evidence="6 7">MCA 4198</strain>
    </source>
</reference>
<evidence type="ECO:0000256" key="2">
    <source>
        <dbReference type="ARBA" id="ARBA00022692"/>
    </source>
</evidence>
<dbReference type="OrthoDB" id="5348404at2759"/>
<dbReference type="FunCoup" id="A0A316YS43">
    <property type="interactions" value="141"/>
</dbReference>
<feature type="non-terminal residue" evidence="6">
    <location>
        <position position="1"/>
    </location>
</feature>
<organism evidence="6 7">
    <name type="scientific">Acaromyces ingoldii</name>
    <dbReference type="NCBI Taxonomy" id="215250"/>
    <lineage>
        <taxon>Eukaryota</taxon>
        <taxon>Fungi</taxon>
        <taxon>Dikarya</taxon>
        <taxon>Basidiomycota</taxon>
        <taxon>Ustilaginomycotina</taxon>
        <taxon>Exobasidiomycetes</taxon>
        <taxon>Exobasidiales</taxon>
        <taxon>Cryptobasidiaceae</taxon>
        <taxon>Acaromyces</taxon>
    </lineage>
</organism>
<name>A0A316YS43_9BASI</name>
<accession>A0A316YS43</accession>